<dbReference type="CDD" id="cd06342">
    <property type="entry name" value="PBP1_ABC_LIVBP-like"/>
    <property type="match status" value="1"/>
</dbReference>
<dbReference type="Pfam" id="PF13458">
    <property type="entry name" value="Peripla_BP_6"/>
    <property type="match status" value="1"/>
</dbReference>
<evidence type="ECO:0000259" key="4">
    <source>
        <dbReference type="Pfam" id="PF13458"/>
    </source>
</evidence>
<sequence>MRKSMLVLVLLASQAAAVSTVKIAVIAPLSGSLQTGGEAIRQGAELAMRDYAPELRRLGVDVKLEALDDQGNATVGINQAKKVVADPTFVGVVGSLASGVSIALSDVLRTGDLAQISANSTANEFTDRGLPNVNRVVARNDDQGVVMAQYANEVLKAKRVYVLSDSTTYGDGLAESFVKAAGAAGMEILGRVSTTKRSGFDDLIKLVAGRKPDMIYYGGQYDGALGFLNEYRAVDATTLFAGGDALDSPNFYRSGQASARGTVFTTVYGPVNRFSNSFLFVQKFKATYKSEPNIRALFAYDATRAMLSAIRDAAKTPNTAPTRAQVMAALRKVNLDRAVTGAIAFDQKGDRQRAPLFVMKVNDVFVPDVQRITIVRP</sequence>
<keyword evidence="6" id="KW-1185">Reference proteome</keyword>
<dbReference type="RefSeq" id="WP_015237197.1">
    <property type="nucleotide sequence ID" value="NC_019793.1"/>
</dbReference>
<dbReference type="InterPro" id="IPR028081">
    <property type="entry name" value="Leu-bd"/>
</dbReference>
<evidence type="ECO:0000256" key="3">
    <source>
        <dbReference type="SAM" id="SignalP"/>
    </source>
</evidence>
<accession>L0A621</accession>
<gene>
    <name evidence="5" type="ordered locus">Deipe_3466</name>
</gene>
<organism evidence="5 6">
    <name type="scientific">Deinococcus peraridilitoris (strain DSM 19664 / LMG 22246 / CIP 109416 / KR-200)</name>
    <dbReference type="NCBI Taxonomy" id="937777"/>
    <lineage>
        <taxon>Bacteria</taxon>
        <taxon>Thermotogati</taxon>
        <taxon>Deinococcota</taxon>
        <taxon>Deinococci</taxon>
        <taxon>Deinococcales</taxon>
        <taxon>Deinococcaceae</taxon>
        <taxon>Deinococcus</taxon>
    </lineage>
</organism>
<dbReference type="PATRIC" id="fig|937777.3.peg.3478"/>
<feature type="signal peptide" evidence="3">
    <location>
        <begin position="1"/>
        <end position="17"/>
    </location>
</feature>
<dbReference type="HOGENOM" id="CLU_027128_6_0_0"/>
<comment type="similarity">
    <text evidence="1">Belongs to the leucine-binding protein family.</text>
</comment>
<evidence type="ECO:0000256" key="2">
    <source>
        <dbReference type="ARBA" id="ARBA00022729"/>
    </source>
</evidence>
<evidence type="ECO:0000256" key="1">
    <source>
        <dbReference type="ARBA" id="ARBA00010062"/>
    </source>
</evidence>
<name>L0A621_DEIPD</name>
<evidence type="ECO:0000313" key="5">
    <source>
        <dbReference type="EMBL" id="AFZ68899.1"/>
    </source>
</evidence>
<dbReference type="AlphaFoldDB" id="L0A621"/>
<dbReference type="EMBL" id="CP003382">
    <property type="protein sequence ID" value="AFZ68899.1"/>
    <property type="molecule type" value="Genomic_DNA"/>
</dbReference>
<dbReference type="Gene3D" id="3.40.50.2300">
    <property type="match status" value="2"/>
</dbReference>
<feature type="domain" description="Leucine-binding protein" evidence="4">
    <location>
        <begin position="20"/>
        <end position="362"/>
    </location>
</feature>
<feature type="chain" id="PRO_5003939030" evidence="3">
    <location>
        <begin position="18"/>
        <end position="377"/>
    </location>
</feature>
<dbReference type="InterPro" id="IPR028082">
    <property type="entry name" value="Peripla_BP_I"/>
</dbReference>
<dbReference type="SUPFAM" id="SSF53822">
    <property type="entry name" value="Periplasmic binding protein-like I"/>
    <property type="match status" value="1"/>
</dbReference>
<dbReference type="Proteomes" id="UP000010467">
    <property type="component" value="Chromosome"/>
</dbReference>
<dbReference type="STRING" id="937777.Deipe_3466"/>
<protein>
    <submittedName>
        <fullName evidence="5">ABC-type branched-chain amino acid transport system, periplasmic component</fullName>
    </submittedName>
</protein>
<dbReference type="PANTHER" id="PTHR47151:SF2">
    <property type="entry name" value="AMINO ACID BINDING PROTEIN"/>
    <property type="match status" value="1"/>
</dbReference>
<dbReference type="eggNOG" id="COG0683">
    <property type="taxonomic scope" value="Bacteria"/>
</dbReference>
<proteinExistence type="inferred from homology"/>
<reference evidence="6" key="1">
    <citation type="submission" date="2012-03" db="EMBL/GenBank/DDBJ databases">
        <title>Complete sequence of chromosome of Deinococcus peraridilitoris DSM 19664.</title>
        <authorList>
            <person name="Lucas S."/>
            <person name="Copeland A."/>
            <person name="Lapidus A."/>
            <person name="Glavina del Rio T."/>
            <person name="Dalin E."/>
            <person name="Tice H."/>
            <person name="Bruce D."/>
            <person name="Goodwin L."/>
            <person name="Pitluck S."/>
            <person name="Peters L."/>
            <person name="Mikhailova N."/>
            <person name="Lu M."/>
            <person name="Kyrpides N."/>
            <person name="Mavromatis K."/>
            <person name="Ivanova N."/>
            <person name="Brettin T."/>
            <person name="Detter J.C."/>
            <person name="Han C."/>
            <person name="Larimer F."/>
            <person name="Land M."/>
            <person name="Hauser L."/>
            <person name="Markowitz V."/>
            <person name="Cheng J.-F."/>
            <person name="Hugenholtz P."/>
            <person name="Woyke T."/>
            <person name="Wu D."/>
            <person name="Pukall R."/>
            <person name="Steenblock K."/>
            <person name="Brambilla E."/>
            <person name="Klenk H.-P."/>
            <person name="Eisen J.A."/>
        </authorList>
    </citation>
    <scope>NUCLEOTIDE SEQUENCE [LARGE SCALE GENOMIC DNA]</scope>
    <source>
        <strain evidence="6">DSM 19664 / LMG 22246 / CIP 109416 / KR-200</strain>
    </source>
</reference>
<dbReference type="KEGG" id="dpd:Deipe_3466"/>
<evidence type="ECO:0000313" key="6">
    <source>
        <dbReference type="Proteomes" id="UP000010467"/>
    </source>
</evidence>
<dbReference type="OrthoDB" id="57337at2"/>
<keyword evidence="2 3" id="KW-0732">Signal</keyword>
<dbReference type="PANTHER" id="PTHR47151">
    <property type="entry name" value="LEU/ILE/VAL-BINDING ABC TRANSPORTER SUBUNIT"/>
    <property type="match status" value="1"/>
</dbReference>